<dbReference type="Gene3D" id="3.80.10.10">
    <property type="entry name" value="Ribonuclease Inhibitor"/>
    <property type="match status" value="1"/>
</dbReference>
<dbReference type="AlphaFoldDB" id="G7JI48"/>
<dbReference type="eggNOG" id="KOG1947">
    <property type="taxonomic scope" value="Eukaryota"/>
</dbReference>
<dbReference type="EnsemblPlants" id="AES86614">
    <property type="protein sequence ID" value="AES86614"/>
    <property type="gene ID" value="MTR_4g010630"/>
</dbReference>
<dbReference type="EMBL" id="CM001220">
    <property type="protein sequence ID" value="AES86614.2"/>
    <property type="molecule type" value="Genomic_DNA"/>
</dbReference>
<organism evidence="1 3">
    <name type="scientific">Medicago truncatula</name>
    <name type="common">Barrel medic</name>
    <name type="synonym">Medicago tribuloides</name>
    <dbReference type="NCBI Taxonomy" id="3880"/>
    <lineage>
        <taxon>Eukaryota</taxon>
        <taxon>Viridiplantae</taxon>
        <taxon>Streptophyta</taxon>
        <taxon>Embryophyta</taxon>
        <taxon>Tracheophyta</taxon>
        <taxon>Spermatophyta</taxon>
        <taxon>Magnoliopsida</taxon>
        <taxon>eudicotyledons</taxon>
        <taxon>Gunneridae</taxon>
        <taxon>Pentapetalae</taxon>
        <taxon>rosids</taxon>
        <taxon>fabids</taxon>
        <taxon>Fabales</taxon>
        <taxon>Fabaceae</taxon>
        <taxon>Papilionoideae</taxon>
        <taxon>50 kb inversion clade</taxon>
        <taxon>NPAAA clade</taxon>
        <taxon>Hologalegina</taxon>
        <taxon>IRL clade</taxon>
        <taxon>Trifolieae</taxon>
        <taxon>Medicago</taxon>
    </lineage>
</organism>
<keyword evidence="3" id="KW-1185">Reference proteome</keyword>
<reference evidence="1 3" key="1">
    <citation type="journal article" date="2011" name="Nature">
        <title>The Medicago genome provides insight into the evolution of rhizobial symbioses.</title>
        <authorList>
            <person name="Young N.D."/>
            <person name="Debelle F."/>
            <person name="Oldroyd G.E."/>
            <person name="Geurts R."/>
            <person name="Cannon S.B."/>
            <person name="Udvardi M.K."/>
            <person name="Benedito V.A."/>
            <person name="Mayer K.F."/>
            <person name="Gouzy J."/>
            <person name="Schoof H."/>
            <person name="Van de Peer Y."/>
            <person name="Proost S."/>
            <person name="Cook D.R."/>
            <person name="Meyers B.C."/>
            <person name="Spannagl M."/>
            <person name="Cheung F."/>
            <person name="De Mita S."/>
            <person name="Krishnakumar V."/>
            <person name="Gundlach H."/>
            <person name="Zhou S."/>
            <person name="Mudge J."/>
            <person name="Bharti A.K."/>
            <person name="Murray J.D."/>
            <person name="Naoumkina M.A."/>
            <person name="Rosen B."/>
            <person name="Silverstein K.A."/>
            <person name="Tang H."/>
            <person name="Rombauts S."/>
            <person name="Zhao P.X."/>
            <person name="Zhou P."/>
            <person name="Barbe V."/>
            <person name="Bardou P."/>
            <person name="Bechner M."/>
            <person name="Bellec A."/>
            <person name="Berger A."/>
            <person name="Berges H."/>
            <person name="Bidwell S."/>
            <person name="Bisseling T."/>
            <person name="Choisne N."/>
            <person name="Couloux A."/>
            <person name="Denny R."/>
            <person name="Deshpande S."/>
            <person name="Dai X."/>
            <person name="Doyle J.J."/>
            <person name="Dudez A.M."/>
            <person name="Farmer A.D."/>
            <person name="Fouteau S."/>
            <person name="Franken C."/>
            <person name="Gibelin C."/>
            <person name="Gish J."/>
            <person name="Goldstein S."/>
            <person name="Gonzalez A.J."/>
            <person name="Green P.J."/>
            <person name="Hallab A."/>
            <person name="Hartog M."/>
            <person name="Hua A."/>
            <person name="Humphray S.J."/>
            <person name="Jeong D.H."/>
            <person name="Jing Y."/>
            <person name="Jocker A."/>
            <person name="Kenton S.M."/>
            <person name="Kim D.J."/>
            <person name="Klee K."/>
            <person name="Lai H."/>
            <person name="Lang C."/>
            <person name="Lin S."/>
            <person name="Macmil S.L."/>
            <person name="Magdelenat G."/>
            <person name="Matthews L."/>
            <person name="McCorrison J."/>
            <person name="Monaghan E.L."/>
            <person name="Mun J.H."/>
            <person name="Najar F.Z."/>
            <person name="Nicholson C."/>
            <person name="Noirot C."/>
            <person name="O'Bleness M."/>
            <person name="Paule C.R."/>
            <person name="Poulain J."/>
            <person name="Prion F."/>
            <person name="Qin B."/>
            <person name="Qu C."/>
            <person name="Retzel E.F."/>
            <person name="Riddle C."/>
            <person name="Sallet E."/>
            <person name="Samain S."/>
            <person name="Samson N."/>
            <person name="Sanders I."/>
            <person name="Saurat O."/>
            <person name="Scarpelli C."/>
            <person name="Schiex T."/>
            <person name="Segurens B."/>
            <person name="Severin A.J."/>
            <person name="Sherrier D.J."/>
            <person name="Shi R."/>
            <person name="Sims S."/>
            <person name="Singer S.R."/>
            <person name="Sinharoy S."/>
            <person name="Sterck L."/>
            <person name="Viollet A."/>
            <person name="Wang B.B."/>
            <person name="Wang K."/>
            <person name="Wang M."/>
            <person name="Wang X."/>
            <person name="Warfsmann J."/>
            <person name="Weissenbach J."/>
            <person name="White D.D."/>
            <person name="White J.D."/>
            <person name="Wiley G.B."/>
            <person name="Wincker P."/>
            <person name="Xing Y."/>
            <person name="Yang L."/>
            <person name="Yao Z."/>
            <person name="Ying F."/>
            <person name="Zhai J."/>
            <person name="Zhou L."/>
            <person name="Zuber A."/>
            <person name="Denarie J."/>
            <person name="Dixon R.A."/>
            <person name="May G.D."/>
            <person name="Schwartz D.C."/>
            <person name="Rogers J."/>
            <person name="Quetier F."/>
            <person name="Town C.D."/>
            <person name="Roe B.A."/>
        </authorList>
    </citation>
    <scope>NUCLEOTIDE SEQUENCE [LARGE SCALE GENOMIC DNA]</scope>
    <source>
        <strain evidence="1">A17</strain>
        <strain evidence="2 3">cv. Jemalong A17</strain>
    </source>
</reference>
<gene>
    <name evidence="1" type="ordered locus">MTR_4g010630</name>
</gene>
<sequence length="227" mass="25933">MEATTDACPYEIWECIFKLINGDNRTLEALSVVSKQFLYIINHVRCVVTISEQTIPFIPRLFQRFPHLTSLNLSLTSQEVDLDALLCQISTFSLDIKSLYISNPNYDIPEHGLRALSKKMKNLTSLTCSTMGFLRKDDIFLIADCFPLLEELNLTWVKNDCETLVKGDDDEDYRGHLLALPKLRKINLHGTVLDQQSVNYLCQNCELLQEVFAVLLLHMCTAFALLL</sequence>
<name>G7JI48_MEDTR</name>
<dbReference type="HOGENOM" id="CLU_068558_1_0_1"/>
<accession>A0A0C3WRJ6</accession>
<reference evidence="2" key="3">
    <citation type="submission" date="2015-04" db="UniProtKB">
        <authorList>
            <consortium name="EnsemblPlants"/>
        </authorList>
    </citation>
    <scope>IDENTIFICATION</scope>
    <source>
        <strain evidence="2">cv. Jemalong A17</strain>
    </source>
</reference>
<dbReference type="InterPro" id="IPR032675">
    <property type="entry name" value="LRR_dom_sf"/>
</dbReference>
<dbReference type="Proteomes" id="UP000002051">
    <property type="component" value="Chromosome 4"/>
</dbReference>
<evidence type="ECO:0000313" key="2">
    <source>
        <dbReference type="EnsemblPlants" id="AES86614"/>
    </source>
</evidence>
<dbReference type="GO" id="GO:0019005">
    <property type="term" value="C:SCF ubiquitin ligase complex"/>
    <property type="evidence" value="ECO:0000318"/>
    <property type="project" value="GO_Central"/>
</dbReference>
<dbReference type="PaxDb" id="3880-AES86614"/>
<proteinExistence type="predicted"/>
<dbReference type="SUPFAM" id="SSF52047">
    <property type="entry name" value="RNI-like"/>
    <property type="match status" value="1"/>
</dbReference>
<dbReference type="GO" id="GO:0031146">
    <property type="term" value="P:SCF-dependent proteasomal ubiquitin-dependent protein catabolic process"/>
    <property type="evidence" value="ECO:0000318"/>
    <property type="project" value="GO_Central"/>
</dbReference>
<accession>G7JI48</accession>
<evidence type="ECO:0000313" key="1">
    <source>
        <dbReference type="EMBL" id="AES86614.2"/>
    </source>
</evidence>
<protein>
    <submittedName>
        <fullName evidence="1">F-box/LRR protein, putative</fullName>
    </submittedName>
</protein>
<evidence type="ECO:0000313" key="3">
    <source>
        <dbReference type="Proteomes" id="UP000002051"/>
    </source>
</evidence>
<reference evidence="1 3" key="2">
    <citation type="journal article" date="2014" name="BMC Genomics">
        <title>An improved genome release (version Mt4.0) for the model legume Medicago truncatula.</title>
        <authorList>
            <person name="Tang H."/>
            <person name="Krishnakumar V."/>
            <person name="Bidwell S."/>
            <person name="Rosen B."/>
            <person name="Chan A."/>
            <person name="Zhou S."/>
            <person name="Gentzbittel L."/>
            <person name="Childs K.L."/>
            <person name="Yandell M."/>
            <person name="Gundlach H."/>
            <person name="Mayer K.F."/>
            <person name="Schwartz D.C."/>
            <person name="Town C.D."/>
        </authorList>
    </citation>
    <scope>GENOME REANNOTATION</scope>
    <source>
        <strain evidence="2 3">cv. Jemalong A17</strain>
    </source>
</reference>